<keyword evidence="2" id="KW-1185">Reference proteome</keyword>
<dbReference type="Gene3D" id="2.40.50.140">
    <property type="entry name" value="Nucleic acid-binding proteins"/>
    <property type="match status" value="1"/>
</dbReference>
<dbReference type="Proteomes" id="UP000245207">
    <property type="component" value="Unassembled WGS sequence"/>
</dbReference>
<keyword evidence="1" id="KW-0238">DNA-binding</keyword>
<reference evidence="1 2" key="1">
    <citation type="journal article" date="2018" name="Mol. Plant">
        <title>The genome of Artemisia annua provides insight into the evolution of Asteraceae family and artemisinin biosynthesis.</title>
        <authorList>
            <person name="Shen Q."/>
            <person name="Zhang L."/>
            <person name="Liao Z."/>
            <person name="Wang S."/>
            <person name="Yan T."/>
            <person name="Shi P."/>
            <person name="Liu M."/>
            <person name="Fu X."/>
            <person name="Pan Q."/>
            <person name="Wang Y."/>
            <person name="Lv Z."/>
            <person name="Lu X."/>
            <person name="Zhang F."/>
            <person name="Jiang W."/>
            <person name="Ma Y."/>
            <person name="Chen M."/>
            <person name="Hao X."/>
            <person name="Li L."/>
            <person name="Tang Y."/>
            <person name="Lv G."/>
            <person name="Zhou Y."/>
            <person name="Sun X."/>
            <person name="Brodelius P.E."/>
            <person name="Rose J.K.C."/>
            <person name="Tang K."/>
        </authorList>
    </citation>
    <scope>NUCLEOTIDE SEQUENCE [LARGE SCALE GENOMIC DNA]</scope>
    <source>
        <strain evidence="2">cv. Huhao1</strain>
        <tissue evidence="1">Leaf</tissue>
    </source>
</reference>
<dbReference type="EMBL" id="PKPP01004424">
    <property type="protein sequence ID" value="PWA64425.1"/>
    <property type="molecule type" value="Genomic_DNA"/>
</dbReference>
<dbReference type="InterPro" id="IPR012340">
    <property type="entry name" value="NA-bd_OB-fold"/>
</dbReference>
<gene>
    <name evidence="1" type="ORF">CTI12_AA344320</name>
</gene>
<protein>
    <submittedName>
        <fullName evidence="1">Replication protein A 70 kDa DNA-binding subunit D</fullName>
    </submittedName>
</protein>
<name>A0A2U1MT28_ARTAN</name>
<dbReference type="GO" id="GO:0003677">
    <property type="term" value="F:DNA binding"/>
    <property type="evidence" value="ECO:0007669"/>
    <property type="project" value="UniProtKB-KW"/>
</dbReference>
<proteinExistence type="predicted"/>
<comment type="caution">
    <text evidence="1">The sequence shown here is derived from an EMBL/GenBank/DDBJ whole genome shotgun (WGS) entry which is preliminary data.</text>
</comment>
<dbReference type="SUPFAM" id="SSF50249">
    <property type="entry name" value="Nucleic acid-binding proteins"/>
    <property type="match status" value="1"/>
</dbReference>
<sequence length="495" mass="56635">MSNSNPEFFLQGRRKKQKHSSLTPMFNFDISYLDEITNNEECSTIKVKIIHLWKTTSTLWGNKIHACANHYVLKLCRPMLKKDNCILLSNFNLYTGLEGMQLTNHVGKIYFKNNTSISVVQDFNCAHDGFEFIEYRDIITEEKYNKLAFGMNDAQNYDIIGLISSKPKLKAIYYRKKTTIISEFKLQNLNGDEVNVTLWEDNADRLDNYLSQEYIQNEPVVLVIQLAKINTWGNEHEVSTIPFCTNVIINENIPAITSFKQRLLDKKICNTKSRIVDQDGSIANEAQYSESAPLDAGDLSTVKHGNACDVTVINISVDEDEAQCSESAPIDDGDLSTVKHGNACDVTVINISDDEDEVGCFAGTSHGFSKSTFQMGKNICGLDDYFEYDIDGGYTFTAEEIIESNIWNDLGMQKYRKGEIVHRKWVYSVNLHVVTHEQDHSQIKSLVLEGNWYQFGQDCGFEEEKIMCIKLQQQRIEVHQRPKSSHQIQKELKWM</sequence>
<dbReference type="AlphaFoldDB" id="A0A2U1MT28"/>
<dbReference type="CDD" id="cd04481">
    <property type="entry name" value="RPA1_DBD_B_like"/>
    <property type="match status" value="1"/>
</dbReference>
<organism evidence="1 2">
    <name type="scientific">Artemisia annua</name>
    <name type="common">Sweet wormwood</name>
    <dbReference type="NCBI Taxonomy" id="35608"/>
    <lineage>
        <taxon>Eukaryota</taxon>
        <taxon>Viridiplantae</taxon>
        <taxon>Streptophyta</taxon>
        <taxon>Embryophyta</taxon>
        <taxon>Tracheophyta</taxon>
        <taxon>Spermatophyta</taxon>
        <taxon>Magnoliopsida</taxon>
        <taxon>eudicotyledons</taxon>
        <taxon>Gunneridae</taxon>
        <taxon>Pentapetalae</taxon>
        <taxon>asterids</taxon>
        <taxon>campanulids</taxon>
        <taxon>Asterales</taxon>
        <taxon>Asteraceae</taxon>
        <taxon>Asteroideae</taxon>
        <taxon>Anthemideae</taxon>
        <taxon>Artemisiinae</taxon>
        <taxon>Artemisia</taxon>
    </lineage>
</organism>
<accession>A0A2U1MT28</accession>
<evidence type="ECO:0000313" key="2">
    <source>
        <dbReference type="Proteomes" id="UP000245207"/>
    </source>
</evidence>
<evidence type="ECO:0000313" key="1">
    <source>
        <dbReference type="EMBL" id="PWA64425.1"/>
    </source>
</evidence>